<dbReference type="GO" id="GO:0008168">
    <property type="term" value="F:methyltransferase activity"/>
    <property type="evidence" value="ECO:0007669"/>
    <property type="project" value="TreeGrafter"/>
</dbReference>
<dbReference type="SUPFAM" id="SSF53335">
    <property type="entry name" value="S-adenosyl-L-methionine-dependent methyltransferases"/>
    <property type="match status" value="1"/>
</dbReference>
<evidence type="ECO:0000313" key="3">
    <source>
        <dbReference type="EMBL" id="KAK4077489.1"/>
    </source>
</evidence>
<dbReference type="PANTHER" id="PTHR43591:SF24">
    <property type="entry name" value="2-METHOXY-6-POLYPRENYL-1,4-BENZOQUINOL METHYLASE, MITOCHONDRIAL"/>
    <property type="match status" value="1"/>
</dbReference>
<dbReference type="Pfam" id="PF13649">
    <property type="entry name" value="Methyltransf_25"/>
    <property type="match status" value="1"/>
</dbReference>
<evidence type="ECO:0000259" key="2">
    <source>
        <dbReference type="Pfam" id="PF13649"/>
    </source>
</evidence>
<evidence type="ECO:0000256" key="1">
    <source>
        <dbReference type="ARBA" id="ARBA00038158"/>
    </source>
</evidence>
<dbReference type="AlphaFoldDB" id="A0AAE1M1Z9"/>
<accession>A0AAE1M1Z9</accession>
<sequence length="345" mass="39063">MSDYDTVGAFPVQEGLFQRPDWGHAFGDGTVPLDETYAETVNHHGRVFQQHALASKTYFAPIDEEEMTRLGEMHSMLRTVFDNRLIFPPVSKPEKILECGFGAADWAIDVAEHYPDAEVVGLDISPHMIPEVLPDNLELQVDDLNGEFTFPSNYFDVVHSQMMAGGIHATRWPSYLRDMYRVLQPGGWCQLVEIYFNAQSDNGTLSADHALSRWSSGYLDAMHPQKDPRAALRLKEWMRSAGFTDIESRLLTLPMCPWPTDPRDQQIGALNVSNVSQLLYSTGLYPFTQMRKRKEPNVDMILGDRSMPAEDFQLLVAQARNEANNPSYRVRKFPSSGVFTKEQIG</sequence>
<dbReference type="RefSeq" id="XP_062757324.1">
    <property type="nucleotide sequence ID" value="XM_062898156.1"/>
</dbReference>
<reference evidence="3" key="1">
    <citation type="submission" date="2023-11" db="EMBL/GenBank/DDBJ databases">
        <title>The genome sequences of three competitors of mushroom-forming fungi.</title>
        <authorList>
            <person name="Beijen E."/>
            <person name="Ohm R.A."/>
        </authorList>
    </citation>
    <scope>NUCLEOTIDE SEQUENCE</scope>
    <source>
        <strain evidence="3">CBS 100526</strain>
    </source>
</reference>
<organism evidence="3 4">
    <name type="scientific">Trichoderma aggressivum f. europaeum</name>
    <dbReference type="NCBI Taxonomy" id="173218"/>
    <lineage>
        <taxon>Eukaryota</taxon>
        <taxon>Fungi</taxon>
        <taxon>Dikarya</taxon>
        <taxon>Ascomycota</taxon>
        <taxon>Pezizomycotina</taxon>
        <taxon>Sordariomycetes</taxon>
        <taxon>Hypocreomycetidae</taxon>
        <taxon>Hypocreales</taxon>
        <taxon>Hypocreaceae</taxon>
        <taxon>Trichoderma</taxon>
    </lineage>
</organism>
<dbReference type="CDD" id="cd02440">
    <property type="entry name" value="AdoMet_MTases"/>
    <property type="match status" value="1"/>
</dbReference>
<dbReference type="EMBL" id="JAWRVG010000011">
    <property type="protein sequence ID" value="KAK4077489.1"/>
    <property type="molecule type" value="Genomic_DNA"/>
</dbReference>
<protein>
    <recommendedName>
        <fullName evidence="2">Methyltransferase domain-containing protein</fullName>
    </recommendedName>
</protein>
<dbReference type="Proteomes" id="UP001273209">
    <property type="component" value="Unassembled WGS sequence"/>
</dbReference>
<feature type="domain" description="Methyltransferase" evidence="2">
    <location>
        <begin position="96"/>
        <end position="187"/>
    </location>
</feature>
<dbReference type="PANTHER" id="PTHR43591">
    <property type="entry name" value="METHYLTRANSFERASE"/>
    <property type="match status" value="1"/>
</dbReference>
<gene>
    <name evidence="3" type="ORF">Triagg1_3821</name>
</gene>
<comment type="caution">
    <text evidence="3">The sequence shown here is derived from an EMBL/GenBank/DDBJ whole genome shotgun (WGS) entry which is preliminary data.</text>
</comment>
<evidence type="ECO:0000313" key="4">
    <source>
        <dbReference type="Proteomes" id="UP001273209"/>
    </source>
</evidence>
<dbReference type="GeneID" id="87918061"/>
<dbReference type="InterPro" id="IPR041698">
    <property type="entry name" value="Methyltransf_25"/>
</dbReference>
<proteinExistence type="inferred from homology"/>
<keyword evidence="4" id="KW-1185">Reference proteome</keyword>
<dbReference type="InterPro" id="IPR029063">
    <property type="entry name" value="SAM-dependent_MTases_sf"/>
</dbReference>
<name>A0AAE1M1Z9_9HYPO</name>
<dbReference type="Gene3D" id="3.40.50.150">
    <property type="entry name" value="Vaccinia Virus protein VP39"/>
    <property type="match status" value="1"/>
</dbReference>
<comment type="similarity">
    <text evidence="1">Belongs to the methyltransferase superfamily. LaeA methyltransferase family.</text>
</comment>